<dbReference type="SMART" id="SM00533">
    <property type="entry name" value="MUTSd"/>
    <property type="match status" value="1"/>
</dbReference>
<dbReference type="PANTHER" id="PTHR11361">
    <property type="entry name" value="DNA MISMATCH REPAIR PROTEIN MUTS FAMILY MEMBER"/>
    <property type="match status" value="1"/>
</dbReference>
<dbReference type="Pfam" id="PF05190">
    <property type="entry name" value="MutS_IV"/>
    <property type="match status" value="1"/>
</dbReference>
<dbReference type="GO" id="GO:0005524">
    <property type="term" value="F:ATP binding"/>
    <property type="evidence" value="ECO:0007669"/>
    <property type="project" value="UniProtKB-KW"/>
</dbReference>
<evidence type="ECO:0000256" key="9">
    <source>
        <dbReference type="ARBA" id="ARBA00023204"/>
    </source>
</evidence>
<evidence type="ECO:0000256" key="10">
    <source>
        <dbReference type="ARBA" id="ARBA00023242"/>
    </source>
</evidence>
<dbReference type="GO" id="GO:0006312">
    <property type="term" value="P:mitotic recombination"/>
    <property type="evidence" value="ECO:0007669"/>
    <property type="project" value="EnsemblFungi"/>
</dbReference>
<dbReference type="GO" id="GO:0032302">
    <property type="term" value="C:MutSbeta complex"/>
    <property type="evidence" value="ECO:0007669"/>
    <property type="project" value="EnsemblFungi"/>
</dbReference>
<evidence type="ECO:0000259" key="16">
    <source>
        <dbReference type="PROSITE" id="PS00486"/>
    </source>
</evidence>
<dbReference type="GO" id="GO:0000710">
    <property type="term" value="P:meiotic mismatch repair"/>
    <property type="evidence" value="ECO:0007669"/>
    <property type="project" value="EnsemblFungi"/>
</dbReference>
<comment type="similarity">
    <text evidence="2">Belongs to the DNA mismatch repair MutS family. MSH3 subfamily.</text>
</comment>
<keyword evidence="6" id="KW-0227">DNA damage</keyword>
<dbReference type="Pfam" id="PF05192">
    <property type="entry name" value="MutS_III"/>
    <property type="match status" value="1"/>
</dbReference>
<keyword evidence="10" id="KW-0539">Nucleus</keyword>
<feature type="domain" description="DNA mismatch repair proteins mutS family" evidence="16">
    <location>
        <begin position="869"/>
        <end position="885"/>
    </location>
</feature>
<dbReference type="GO" id="GO:0000404">
    <property type="term" value="F:heteroduplex DNA loop binding"/>
    <property type="evidence" value="ECO:0007669"/>
    <property type="project" value="EnsemblFungi"/>
</dbReference>
<reference evidence="17 18" key="1">
    <citation type="journal article" date="2016" name="Proc. Natl. Acad. Sci. U.S.A.">
        <title>Comparative genomics of biotechnologically important yeasts.</title>
        <authorList>
            <person name="Riley R."/>
            <person name="Haridas S."/>
            <person name="Wolfe K.H."/>
            <person name="Lopes M.R."/>
            <person name="Hittinger C.T."/>
            <person name="Goeker M."/>
            <person name="Salamov A.A."/>
            <person name="Wisecaver J.H."/>
            <person name="Long T.M."/>
            <person name="Calvey C.H."/>
            <person name="Aerts A.L."/>
            <person name="Barry K.W."/>
            <person name="Choi C."/>
            <person name="Clum A."/>
            <person name="Coughlan A.Y."/>
            <person name="Deshpande S."/>
            <person name="Douglass A.P."/>
            <person name="Hanson S.J."/>
            <person name="Klenk H.-P."/>
            <person name="LaButti K.M."/>
            <person name="Lapidus A."/>
            <person name="Lindquist E.A."/>
            <person name="Lipzen A.M."/>
            <person name="Meier-Kolthoff J.P."/>
            <person name="Ohm R.A."/>
            <person name="Otillar R.P."/>
            <person name="Pangilinan J.L."/>
            <person name="Peng Y."/>
            <person name="Rokas A."/>
            <person name="Rosa C.A."/>
            <person name="Scheuner C."/>
            <person name="Sibirny A.A."/>
            <person name="Slot J.C."/>
            <person name="Stielow J.B."/>
            <person name="Sun H."/>
            <person name="Kurtzman C.P."/>
            <person name="Blackwell M."/>
            <person name="Grigoriev I.V."/>
            <person name="Jeffries T.W."/>
        </authorList>
    </citation>
    <scope>NUCLEOTIDE SEQUENCE [LARGE SCALE GENOMIC DNA]</scope>
    <source>
        <strain evidence="17 18">NRRL Y-2026</strain>
    </source>
</reference>
<dbReference type="InterPro" id="IPR027417">
    <property type="entry name" value="P-loop_NTPase"/>
</dbReference>
<dbReference type="Proteomes" id="UP000094455">
    <property type="component" value="Unassembled WGS sequence"/>
</dbReference>
<dbReference type="GO" id="GO:0140664">
    <property type="term" value="F:ATP-dependent DNA damage sensor activity"/>
    <property type="evidence" value="ECO:0007669"/>
    <property type="project" value="InterPro"/>
</dbReference>
<dbReference type="Gene3D" id="1.10.1420.10">
    <property type="match status" value="2"/>
</dbReference>
<evidence type="ECO:0000256" key="3">
    <source>
        <dbReference type="ARBA" id="ARBA00019000"/>
    </source>
</evidence>
<dbReference type="OrthoDB" id="121051at2759"/>
<keyword evidence="14" id="KW-0175">Coiled coil</keyword>
<evidence type="ECO:0000256" key="13">
    <source>
        <dbReference type="ARBA" id="ARBA00029792"/>
    </source>
</evidence>
<proteinExistence type="inferred from homology"/>
<evidence type="ECO:0000256" key="4">
    <source>
        <dbReference type="ARBA" id="ARBA00022151"/>
    </source>
</evidence>
<dbReference type="InterPro" id="IPR017261">
    <property type="entry name" value="DNA_mismatch_repair_MutS/MSH"/>
</dbReference>
<comment type="subcellular location">
    <subcellularLocation>
        <location evidence="1">Nucleus</location>
    </subcellularLocation>
</comment>
<evidence type="ECO:0000256" key="11">
    <source>
        <dbReference type="ARBA" id="ARBA00025373"/>
    </source>
</evidence>
<evidence type="ECO:0000256" key="5">
    <source>
        <dbReference type="ARBA" id="ARBA00022741"/>
    </source>
</evidence>
<evidence type="ECO:0000256" key="12">
    <source>
        <dbReference type="ARBA" id="ARBA00025902"/>
    </source>
</evidence>
<dbReference type="PROSITE" id="PS00486">
    <property type="entry name" value="DNA_MISMATCH_REPAIR_2"/>
    <property type="match status" value="1"/>
</dbReference>
<dbReference type="InterPro" id="IPR045076">
    <property type="entry name" value="MutS"/>
</dbReference>
<dbReference type="Gene3D" id="3.30.420.110">
    <property type="entry name" value="MutS, connector domain"/>
    <property type="match status" value="1"/>
</dbReference>
<dbReference type="InterPro" id="IPR007861">
    <property type="entry name" value="DNA_mismatch_repair_MutS_clamp"/>
</dbReference>
<comment type="subunit">
    <text evidence="12">Heterodimer consisting of MSH2-MSH3 (MutS beta). Forms a ternary complex with MutL alpha (MLH1-PMS1).</text>
</comment>
<name>A0A1E3NT72_9ASCO</name>
<dbReference type="Gene3D" id="3.40.1170.10">
    <property type="entry name" value="DNA repair protein MutS, domain I"/>
    <property type="match status" value="1"/>
</dbReference>
<evidence type="ECO:0000313" key="17">
    <source>
        <dbReference type="EMBL" id="ODQ49260.1"/>
    </source>
</evidence>
<protein>
    <recommendedName>
        <fullName evidence="3">DNA mismatch repair protein MSH3</fullName>
    </recommendedName>
    <alternativeName>
        <fullName evidence="4">DNA mismatch repair protein msh3</fullName>
    </alternativeName>
    <alternativeName>
        <fullName evidence="13">MutS protein homolog 3</fullName>
    </alternativeName>
</protein>
<evidence type="ECO:0000256" key="15">
    <source>
        <dbReference type="SAM" id="MobiDB-lite"/>
    </source>
</evidence>
<gene>
    <name evidence="17" type="ORF">PICMEDRAFT_29027</name>
</gene>
<feature type="coiled-coil region" evidence="14">
    <location>
        <begin position="572"/>
        <end position="602"/>
    </location>
</feature>
<evidence type="ECO:0000256" key="6">
    <source>
        <dbReference type="ARBA" id="ARBA00022763"/>
    </source>
</evidence>
<sequence length="1021" mass="116308">MSQQTLSRFFTVRKKSETIKEKTSLQDEQEPPNLASIEKLQSFACNSPKPARKDDAKETESLNKKRDNISSKKRQSAGSKNESTANKKVKLLTDFEQQIMDFKLDHLDKLLFIQSGYRYKFFGEDAKIASKILNIKLTEGKFSFDLNNPSKNDHLYSTFAQASVPIERLLVHVRRLIVRGYKVGVVNQIETAAIRAETKSKSKVFDRFLSHVYSAGTFISDEDLEKNVTGKSIVCINESTDGHLSLVSVNVYFTDVVYDEFTDDFTRYKLESRLHHLEPIEIITIGETSKETLTCINNFRNYNDSNTSNVAHLKADIPNRTFSELLAYAKAELEDNDEVFSFFMTLGKPLLECFTKLLEYLKEFKLTSVFEFLNNYKKFSDVNKCTILDASVLKNLEIFNNNTTGSERGSLFAMLDNTFTKFGQRMLKYWLQRPLVDKISIIERHDAVESLMGRMSGLQIERLKNVLKACPDLELILSRIHYERSNRKEVYLFLKKINEILAVFKNMNDALISLDALGSTLLSSNFETLKSLSQKELLDMEELLSMINSPSAIDSKSPEHITNYFNSSFFNYRQIEKQNSEIEHINELLEEELDNIKTLTKNKDLQFMKVNNEPFLIQIRKSNVKHVPSDWIRISATLNCVRYRSPETVNLYKKLKYHEDVLKLTCDKLFLEFTSRINTYHPHITKLIHKLGEFDALMSLVSAALNYDYTKPKVVDVPTIQLNNARNPITEQLLKERPAYASYESSSSQSDYTRASSYIENSFNLQKNFHDVSRIALITGPNMGGKSSFMRQVGLIVVMSQVGSFIPCDENTILGIFANICIRLGSNDDIFAGKSTFQVELMECHQILQTCVESGADPTFPRTGKPGNSLILMDELGRGTSTVDGCSIAWSVLDYFVNHMLNNVLVLFVTHFKELEAFESISSGIVKNYHMGYRISHTDGKDDAVNTDVLFTYKLTAGPSSGSYGLYCAKIAGLPHEIINVADKLSREMETKALERDLNKITKLINGNYLQDLYDIAAPIN</sequence>
<dbReference type="PIRSF" id="PIRSF037677">
    <property type="entry name" value="DNA_mis_repair_Msh6"/>
    <property type="match status" value="1"/>
</dbReference>
<evidence type="ECO:0000313" key="18">
    <source>
        <dbReference type="Proteomes" id="UP000094455"/>
    </source>
</evidence>
<dbReference type="AlphaFoldDB" id="A0A1E3NT72"/>
<dbReference type="InterPro" id="IPR000432">
    <property type="entry name" value="DNA_mismatch_repair_MutS_C"/>
</dbReference>
<dbReference type="GO" id="GO:0043111">
    <property type="term" value="P:replication fork arrest"/>
    <property type="evidence" value="ECO:0007669"/>
    <property type="project" value="EnsemblFungi"/>
</dbReference>
<dbReference type="SUPFAM" id="SSF55271">
    <property type="entry name" value="DNA repair protein MutS, domain I"/>
    <property type="match status" value="1"/>
</dbReference>
<dbReference type="RefSeq" id="XP_019020373.1">
    <property type="nucleotide sequence ID" value="XM_019162570.1"/>
</dbReference>
<evidence type="ECO:0000256" key="14">
    <source>
        <dbReference type="SAM" id="Coils"/>
    </source>
</evidence>
<evidence type="ECO:0000256" key="1">
    <source>
        <dbReference type="ARBA" id="ARBA00004123"/>
    </source>
</evidence>
<keyword evidence="18" id="KW-1185">Reference proteome</keyword>
<evidence type="ECO:0000256" key="7">
    <source>
        <dbReference type="ARBA" id="ARBA00022840"/>
    </source>
</evidence>
<accession>A0A1E3NT72</accession>
<dbReference type="InterPro" id="IPR007695">
    <property type="entry name" value="DNA_mismatch_repair_MutS-lik_N"/>
</dbReference>
<keyword evidence="5" id="KW-0547">Nucleotide-binding</keyword>
<dbReference type="Pfam" id="PF00488">
    <property type="entry name" value="MutS_V"/>
    <property type="match status" value="1"/>
</dbReference>
<dbReference type="InterPro" id="IPR036187">
    <property type="entry name" value="DNA_mismatch_repair_MutS_sf"/>
</dbReference>
<dbReference type="SMART" id="SM00534">
    <property type="entry name" value="MUTSac"/>
    <property type="match status" value="1"/>
</dbReference>
<dbReference type="InterPro" id="IPR007696">
    <property type="entry name" value="DNA_mismatch_repair_MutS_core"/>
</dbReference>
<dbReference type="EMBL" id="KV454001">
    <property type="protein sequence ID" value="ODQ49260.1"/>
    <property type="molecule type" value="Genomic_DNA"/>
</dbReference>
<dbReference type="InterPro" id="IPR016151">
    <property type="entry name" value="DNA_mismatch_repair_MutS_N"/>
</dbReference>
<dbReference type="STRING" id="763406.A0A1E3NT72"/>
<dbReference type="PANTHER" id="PTHR11361:SF122">
    <property type="entry name" value="DNA MISMATCH REPAIR PROTEIN MSH3"/>
    <property type="match status" value="1"/>
</dbReference>
<keyword evidence="9" id="KW-0234">DNA repair</keyword>
<keyword evidence="7" id="KW-0067">ATP-binding</keyword>
<dbReference type="GeneID" id="30179257"/>
<dbReference type="Pfam" id="PF01624">
    <property type="entry name" value="MutS_I"/>
    <property type="match status" value="1"/>
</dbReference>
<dbReference type="GO" id="GO:0000735">
    <property type="term" value="P:removal of nonhomologous ends"/>
    <property type="evidence" value="ECO:0007669"/>
    <property type="project" value="EnsemblFungi"/>
</dbReference>
<dbReference type="Gene3D" id="3.40.50.300">
    <property type="entry name" value="P-loop containing nucleotide triphosphate hydrolases"/>
    <property type="match status" value="1"/>
</dbReference>
<evidence type="ECO:0000256" key="2">
    <source>
        <dbReference type="ARBA" id="ARBA00007094"/>
    </source>
</evidence>
<feature type="compositionally biased region" description="Basic and acidic residues" evidence="15">
    <location>
        <begin position="51"/>
        <end position="70"/>
    </location>
</feature>
<keyword evidence="8" id="KW-0238">DNA-binding</keyword>
<dbReference type="GO" id="GO:0000406">
    <property type="term" value="F:double-strand/single-strand DNA junction binding"/>
    <property type="evidence" value="ECO:0007669"/>
    <property type="project" value="EnsemblFungi"/>
</dbReference>
<feature type="region of interest" description="Disordered" evidence="15">
    <location>
        <begin position="19"/>
        <end position="83"/>
    </location>
</feature>
<evidence type="ECO:0000256" key="8">
    <source>
        <dbReference type="ARBA" id="ARBA00023125"/>
    </source>
</evidence>
<comment type="function">
    <text evidence="11">Component of the post-replicative DNA mismatch repair system (MMR). Heterodimerizes with MSH2 to form MutS beta, which binds to DNA mismatches thereby initiating DNA repair. MSH3 provides substrate-binding and substrate specificity to the complex. When bound, the MutS beta heterodimer bends the DNA helix and shields approximately 20 base pairs. Acts mainly to repair insertion-deletion loops (IDLs) from 2 to 13 nucleotides in size, but can also repair base-base and single insertion-deletion mismatches that occur during replication. After mismatch binding, forms a ternary complex with the MutL alpha heterodimer, which is thought to be responsible for directing the downstream MMR events, including strand discrimination, excision, and resynthesis. ATP binding and hydrolysis play a pivotal role in mismatch repair functions.</text>
</comment>
<organism evidence="17 18">
    <name type="scientific">Pichia membranifaciens NRRL Y-2026</name>
    <dbReference type="NCBI Taxonomy" id="763406"/>
    <lineage>
        <taxon>Eukaryota</taxon>
        <taxon>Fungi</taxon>
        <taxon>Dikarya</taxon>
        <taxon>Ascomycota</taxon>
        <taxon>Saccharomycotina</taxon>
        <taxon>Pichiomycetes</taxon>
        <taxon>Pichiales</taxon>
        <taxon>Pichiaceae</taxon>
        <taxon>Pichia</taxon>
    </lineage>
</organism>
<dbReference type="SUPFAM" id="SSF48334">
    <property type="entry name" value="DNA repair protein MutS, domain III"/>
    <property type="match status" value="1"/>
</dbReference>
<dbReference type="InterPro" id="IPR036678">
    <property type="entry name" value="MutS_con_dom_sf"/>
</dbReference>
<dbReference type="SUPFAM" id="SSF52540">
    <property type="entry name" value="P-loop containing nucleoside triphosphate hydrolases"/>
    <property type="match status" value="1"/>
</dbReference>
<dbReference type="GO" id="GO:0000403">
    <property type="term" value="F:Y-form DNA binding"/>
    <property type="evidence" value="ECO:0007669"/>
    <property type="project" value="EnsemblFungi"/>
</dbReference>